<evidence type="ECO:0000313" key="2">
    <source>
        <dbReference type="EMBL" id="PZO50252.1"/>
    </source>
</evidence>
<reference evidence="2 3" key="2">
    <citation type="submission" date="2018-06" db="EMBL/GenBank/DDBJ databases">
        <title>Metagenomic assembly of (sub)arctic Cyanobacteria and their associated microbiome from non-axenic cultures.</title>
        <authorList>
            <person name="Baurain D."/>
        </authorList>
    </citation>
    <scope>NUCLEOTIDE SEQUENCE [LARGE SCALE GENOMIC DNA]</scope>
    <source>
        <strain evidence="2">ULC027bin1</strain>
    </source>
</reference>
<reference evidence="3" key="1">
    <citation type="submission" date="2018-04" db="EMBL/GenBank/DDBJ databases">
        <authorList>
            <person name="Cornet L."/>
        </authorList>
    </citation>
    <scope>NUCLEOTIDE SEQUENCE [LARGE SCALE GENOMIC DNA]</scope>
</reference>
<evidence type="ECO:0000313" key="3">
    <source>
        <dbReference type="Proteomes" id="UP000249794"/>
    </source>
</evidence>
<accession>A0A2W4X0U8</accession>
<dbReference type="Proteomes" id="UP000249794">
    <property type="component" value="Unassembled WGS sequence"/>
</dbReference>
<feature type="transmembrane region" description="Helical" evidence="1">
    <location>
        <begin position="30"/>
        <end position="49"/>
    </location>
</feature>
<dbReference type="EMBL" id="QBMP01000194">
    <property type="protein sequence ID" value="PZO50252.1"/>
    <property type="molecule type" value="Genomic_DNA"/>
</dbReference>
<proteinExistence type="predicted"/>
<keyword evidence="1" id="KW-1133">Transmembrane helix</keyword>
<protein>
    <submittedName>
        <fullName evidence="2">Uncharacterized protein</fullName>
    </submittedName>
</protein>
<organism evidence="2 3">
    <name type="scientific">Phormidesmis priestleyi</name>
    <dbReference type="NCBI Taxonomy" id="268141"/>
    <lineage>
        <taxon>Bacteria</taxon>
        <taxon>Bacillati</taxon>
        <taxon>Cyanobacteriota</taxon>
        <taxon>Cyanophyceae</taxon>
        <taxon>Leptolyngbyales</taxon>
        <taxon>Leptolyngbyaceae</taxon>
        <taxon>Phormidesmis</taxon>
    </lineage>
</organism>
<comment type="caution">
    <text evidence="2">The sequence shown here is derived from an EMBL/GenBank/DDBJ whole genome shotgun (WGS) entry which is preliminary data.</text>
</comment>
<keyword evidence="1" id="KW-0472">Membrane</keyword>
<keyword evidence="1" id="KW-0812">Transmembrane</keyword>
<dbReference type="AlphaFoldDB" id="A0A2W4X0U8"/>
<name>A0A2W4X0U8_9CYAN</name>
<sequence>MAALSLNRRRSGAAKKQAKKRSKGTWFEQLMAAIALINLILVLFDLSYIRFRDLYLDLLPAPTVWYGDRFKGIEPERTTVKYLALVDDLKQQMAADPDLSELQAQALLSKIRTQSEAVIDENPFAIANKSGTLERIKNLMRDRVPNEADSSKQAFRTFWSTRYLQANRAPQELAFFDREIRPLMATNYFRSINESGSPTDLFWQIDLAFIALFAAEFLARTYVLSRRHARTTWIDAMLWRIYDLPLLIGFWRWLRVIPVTMRLHQARWINLEPIRNRLSRAVVSQFAVELTEIVLLRMIDQGQRLIKDGDITRWLMAASDRSRYVDINGVDEVQAIAKHLSDVVIYQVLPKIKPELDALLQHTVISALQQAPAYQGLKFMPGFDSLSAQISHQVVSELSKTLTETLQSVFADEQGGVLTNQLLASFSNHLRQELQTAQTMDEVRGLINDLLEEIKINYVEGIGNEDTDQIEASRYRLYGASHQSR</sequence>
<evidence type="ECO:0000256" key="1">
    <source>
        <dbReference type="SAM" id="Phobius"/>
    </source>
</evidence>
<gene>
    <name evidence="2" type="ORF">DCF15_16075</name>
</gene>